<organism>
    <name type="scientific">Ixodes scapularis</name>
    <name type="common">Black-legged tick</name>
    <name type="synonym">Deer tick</name>
    <dbReference type="NCBI Taxonomy" id="6945"/>
    <lineage>
        <taxon>Eukaryota</taxon>
        <taxon>Metazoa</taxon>
        <taxon>Ecdysozoa</taxon>
        <taxon>Arthropoda</taxon>
        <taxon>Chelicerata</taxon>
        <taxon>Arachnida</taxon>
        <taxon>Acari</taxon>
        <taxon>Parasitiformes</taxon>
        <taxon>Ixodida</taxon>
        <taxon>Ixodoidea</taxon>
        <taxon>Ixodidae</taxon>
        <taxon>Ixodinae</taxon>
        <taxon>Ixodes</taxon>
    </lineage>
</organism>
<evidence type="ECO:0000313" key="4">
    <source>
        <dbReference type="Proteomes" id="UP000001555"/>
    </source>
</evidence>
<evidence type="ECO:0000256" key="1">
    <source>
        <dbReference type="SAM" id="SignalP"/>
    </source>
</evidence>
<dbReference type="EnsemblMetazoa" id="ISCW007553-RA">
    <property type="protein sequence ID" value="ISCW007553-PA"/>
    <property type="gene ID" value="ISCW007553"/>
</dbReference>
<evidence type="ECO:0000313" key="2">
    <source>
        <dbReference type="EMBL" id="EEC10245.1"/>
    </source>
</evidence>
<evidence type="ECO:0008006" key="5">
    <source>
        <dbReference type="Google" id="ProtNLM"/>
    </source>
</evidence>
<gene>
    <name evidence="2" type="ORF">IscW_ISCW007553</name>
</gene>
<evidence type="ECO:0000313" key="3">
    <source>
        <dbReference type="EnsemblMetazoa" id="ISCW007553-PA"/>
    </source>
</evidence>
<dbReference type="PaxDb" id="6945-B7PUH3"/>
<dbReference type="VEuPathDB" id="VectorBase:ISCW007553"/>
<dbReference type="Proteomes" id="UP000001555">
    <property type="component" value="Unassembled WGS sequence"/>
</dbReference>
<name>B7PUH3_IXOSC</name>
<keyword evidence="1" id="KW-0732">Signal</keyword>
<feature type="signal peptide" evidence="1">
    <location>
        <begin position="1"/>
        <end position="17"/>
    </location>
</feature>
<dbReference type="VEuPathDB" id="VectorBase:ISCI007553"/>
<reference evidence="2 4" key="1">
    <citation type="submission" date="2008-03" db="EMBL/GenBank/DDBJ databases">
        <title>Annotation of Ixodes scapularis.</title>
        <authorList>
            <consortium name="Ixodes scapularis Genome Project Consortium"/>
            <person name="Caler E."/>
            <person name="Hannick L.I."/>
            <person name="Bidwell S."/>
            <person name="Joardar V."/>
            <person name="Thiagarajan M."/>
            <person name="Amedeo P."/>
            <person name="Galinsky K.J."/>
            <person name="Schobel S."/>
            <person name="Inman J."/>
            <person name="Hostetler J."/>
            <person name="Miller J."/>
            <person name="Hammond M."/>
            <person name="Megy K."/>
            <person name="Lawson D."/>
            <person name="Kodira C."/>
            <person name="Sutton G."/>
            <person name="Meyer J."/>
            <person name="Hill C.A."/>
            <person name="Birren B."/>
            <person name="Nene V."/>
            <person name="Collins F."/>
            <person name="Alarcon-Chaidez F."/>
            <person name="Wikel S."/>
            <person name="Strausberg R."/>
        </authorList>
    </citation>
    <scope>NUCLEOTIDE SEQUENCE [LARGE SCALE GENOMIC DNA]</scope>
    <source>
        <strain evidence="4">Wikel</strain>
        <strain evidence="2">Wikel colony</strain>
    </source>
</reference>
<accession>B7PUH3</accession>
<dbReference type="EMBL" id="DS792392">
    <property type="protein sequence ID" value="EEC10245.1"/>
    <property type="molecule type" value="Genomic_DNA"/>
</dbReference>
<dbReference type="EMBL" id="ABJB010024697">
    <property type="status" value="NOT_ANNOTATED_CDS"/>
    <property type="molecule type" value="Genomic_DNA"/>
</dbReference>
<protein>
    <recommendedName>
        <fullName evidence="5">Secreted protein</fullName>
    </recommendedName>
</protein>
<sequence>MLRSNICFVPIVRFVHTALFLQNVACALYSTATNHADTLLALCRLLGEHRIDLSGKSQKASRQSRIAMRDAENCRAVPMYAQADLGDSHILEAARSILSGPREFKTQSK</sequence>
<proteinExistence type="predicted"/>
<dbReference type="HOGENOM" id="CLU_2186825_0_0_1"/>
<feature type="chain" id="PRO_5014568128" description="Secreted protein" evidence="1">
    <location>
        <begin position="18"/>
        <end position="109"/>
    </location>
</feature>
<keyword evidence="4" id="KW-1185">Reference proteome</keyword>
<reference evidence="3" key="2">
    <citation type="submission" date="2020-05" db="UniProtKB">
        <authorList>
            <consortium name="EnsemblMetazoa"/>
        </authorList>
    </citation>
    <scope>IDENTIFICATION</scope>
    <source>
        <strain evidence="3">wikel</strain>
    </source>
</reference>
<dbReference type="AlphaFoldDB" id="B7PUH3"/>
<dbReference type="InParanoid" id="B7PUH3"/>